<name>S2W5M9_9ACTN</name>
<dbReference type="STRING" id="883161.HMPREF9306_00334"/>
<dbReference type="PANTHER" id="PTHR37947:SF1">
    <property type="entry name" value="BLL2462 PROTEIN"/>
    <property type="match status" value="1"/>
</dbReference>
<keyword evidence="3" id="KW-1185">Reference proteome</keyword>
<dbReference type="AlphaFoldDB" id="S2W5M9"/>
<organism evidence="2 3">
    <name type="scientific">Propionimicrobium lymphophilum ACS-093-V-SCH5</name>
    <dbReference type="NCBI Taxonomy" id="883161"/>
    <lineage>
        <taxon>Bacteria</taxon>
        <taxon>Bacillati</taxon>
        <taxon>Actinomycetota</taxon>
        <taxon>Actinomycetes</taxon>
        <taxon>Propionibacteriales</taxon>
        <taxon>Propionibacteriaceae</taxon>
        <taxon>Propionimicrobium</taxon>
    </lineage>
</organism>
<feature type="domain" description="Putative glutamine amidotransferase" evidence="1">
    <location>
        <begin position="3"/>
        <end position="245"/>
    </location>
</feature>
<dbReference type="CDD" id="cd03143">
    <property type="entry name" value="A4_beta-galactosidase_middle_domain"/>
    <property type="match status" value="1"/>
</dbReference>
<dbReference type="SUPFAM" id="SSF52317">
    <property type="entry name" value="Class I glutamine amidotransferase-like"/>
    <property type="match status" value="1"/>
</dbReference>
<proteinExistence type="predicted"/>
<evidence type="ECO:0000313" key="3">
    <source>
        <dbReference type="Proteomes" id="UP000014417"/>
    </source>
</evidence>
<dbReference type="RefSeq" id="WP_016455189.1">
    <property type="nucleotide sequence ID" value="NZ_KE150269.1"/>
</dbReference>
<dbReference type="PATRIC" id="fig|883161.3.peg.336"/>
<evidence type="ECO:0000313" key="2">
    <source>
        <dbReference type="EMBL" id="EPD33580.1"/>
    </source>
</evidence>
<protein>
    <recommendedName>
        <fullName evidence="1">Putative glutamine amidotransferase domain-containing protein</fullName>
    </recommendedName>
</protein>
<dbReference type="OrthoDB" id="9781333at2"/>
<dbReference type="HOGENOM" id="CLU_074816_0_0_11"/>
<dbReference type="EMBL" id="AGZR01000004">
    <property type="protein sequence ID" value="EPD33580.1"/>
    <property type="molecule type" value="Genomic_DNA"/>
</dbReference>
<sequence length="246" mass="27321">MSKVLLAGESWVSDVTDHKGFDPFPHTQVHIGCEKLLEVLRNNGHEVTHLKSHDVSTDFPFSIDELNEYAVVILSDVGANSLLLPPQVFEEGKKTPNRLKVIRDWVRQGGGLLMAGGYLSFQGFQAKANYAGTPVEEALPVSIFHWDDRVETPEGAKPQLSATAHTITEDLDEYWPDLLGYQLLTPKDGSEVLATINDDPLLITTDFGEGRSVAFASDISPHWAPEEFMAWNGYGKLFNNIINWLS</sequence>
<dbReference type="Proteomes" id="UP000014417">
    <property type="component" value="Unassembled WGS sequence"/>
</dbReference>
<comment type="caution">
    <text evidence="2">The sequence shown here is derived from an EMBL/GenBank/DDBJ whole genome shotgun (WGS) entry which is preliminary data.</text>
</comment>
<gene>
    <name evidence="2" type="ORF">HMPREF9306_00334</name>
</gene>
<dbReference type="InterPro" id="IPR029062">
    <property type="entry name" value="Class_I_gatase-like"/>
</dbReference>
<dbReference type="Gene3D" id="3.40.50.880">
    <property type="match status" value="1"/>
</dbReference>
<accession>S2W5M9</accession>
<dbReference type="InterPro" id="IPR010768">
    <property type="entry name" value="GATase1-like"/>
</dbReference>
<dbReference type="PANTHER" id="PTHR37947">
    <property type="entry name" value="BLL2462 PROTEIN"/>
    <property type="match status" value="1"/>
</dbReference>
<dbReference type="Pfam" id="PF07090">
    <property type="entry name" value="GATase1_like"/>
    <property type="match status" value="1"/>
</dbReference>
<reference evidence="2 3" key="1">
    <citation type="submission" date="2013-04" db="EMBL/GenBank/DDBJ databases">
        <title>The Genome Sequence of Propionimicrobium lymphophilum ACS-093-V-SCH5.</title>
        <authorList>
            <consortium name="The Broad Institute Genomics Platform"/>
            <person name="Earl A."/>
            <person name="Ward D."/>
            <person name="Feldgarden M."/>
            <person name="Gevers D."/>
            <person name="Saerens B."/>
            <person name="Vaneechoutte M."/>
            <person name="Walker B."/>
            <person name="Young S."/>
            <person name="Zeng Q."/>
            <person name="Gargeya S."/>
            <person name="Fitzgerald M."/>
            <person name="Haas B."/>
            <person name="Abouelleil A."/>
            <person name="Allen A.W."/>
            <person name="Alvarado L."/>
            <person name="Arachchi H.M."/>
            <person name="Berlin A.M."/>
            <person name="Chapman S.B."/>
            <person name="Gainer-Dewar J."/>
            <person name="Goldberg J."/>
            <person name="Griggs A."/>
            <person name="Gujja S."/>
            <person name="Hansen M."/>
            <person name="Howarth C."/>
            <person name="Imamovic A."/>
            <person name="Ireland A."/>
            <person name="Larimer J."/>
            <person name="McCowan C."/>
            <person name="Murphy C."/>
            <person name="Pearson M."/>
            <person name="Poon T.W."/>
            <person name="Priest M."/>
            <person name="Roberts A."/>
            <person name="Saif S."/>
            <person name="Shea T."/>
            <person name="Sisk P."/>
            <person name="Sykes S."/>
            <person name="Wortman J."/>
            <person name="Nusbaum C."/>
            <person name="Birren B."/>
        </authorList>
    </citation>
    <scope>NUCLEOTIDE SEQUENCE [LARGE SCALE GENOMIC DNA]</scope>
    <source>
        <strain evidence="2 3">ACS-093-V-SCH5</strain>
    </source>
</reference>
<evidence type="ECO:0000259" key="1">
    <source>
        <dbReference type="Pfam" id="PF07090"/>
    </source>
</evidence>